<dbReference type="EMBL" id="QRAP01000008">
    <property type="protein sequence ID" value="RDK87896.1"/>
    <property type="molecule type" value="Genomic_DNA"/>
</dbReference>
<dbReference type="Gene3D" id="3.40.50.2000">
    <property type="entry name" value="Glycogen Phosphorylase B"/>
    <property type="match status" value="2"/>
</dbReference>
<feature type="domain" description="Glycosyl transferase family 1" evidence="1">
    <location>
        <begin position="222"/>
        <end position="381"/>
    </location>
</feature>
<dbReference type="RefSeq" id="WP_115459655.1">
    <property type="nucleotide sequence ID" value="NZ_QRAP01000008.1"/>
</dbReference>
<protein>
    <submittedName>
        <fullName evidence="3">Glycosyltransferase involved in cell wall biosynthesis</fullName>
    </submittedName>
</protein>
<dbReference type="InterPro" id="IPR050194">
    <property type="entry name" value="Glycosyltransferase_grp1"/>
</dbReference>
<dbReference type="GO" id="GO:0016757">
    <property type="term" value="F:glycosyltransferase activity"/>
    <property type="evidence" value="ECO:0007669"/>
    <property type="project" value="InterPro"/>
</dbReference>
<comment type="caution">
    <text evidence="3">The sequence shown here is derived from an EMBL/GenBank/DDBJ whole genome shotgun (WGS) entry which is preliminary data.</text>
</comment>
<dbReference type="SUPFAM" id="SSF53756">
    <property type="entry name" value="UDP-Glycosyltransferase/glycogen phosphorylase"/>
    <property type="match status" value="1"/>
</dbReference>
<keyword evidence="4" id="KW-1185">Reference proteome</keyword>
<dbReference type="CDD" id="cd03801">
    <property type="entry name" value="GT4_PimA-like"/>
    <property type="match status" value="1"/>
</dbReference>
<dbReference type="Proteomes" id="UP000254848">
    <property type="component" value="Unassembled WGS sequence"/>
</dbReference>
<dbReference type="AlphaFoldDB" id="A0A370QHQ8"/>
<sequence>MKNNHVGNPYVGYVVKRYPRFSETFIVNEILAHERAGLKVDIFALGNVDETHFQDVIAQVNAPVTRFDDKQRNTENLWALLDNARRTLPDFSTNLAGLQHNNVHEFAQAIQLALAVRQRGIRHLHAHFGTRATTVARLAARLSGISYSFTAHAKDIYYPYPEGTGLAQKLRDAAHAVTVSDYNLAYLREQYGNDARNVTRLYNGIDLHKFAYQPCSDNASAHILAVGRLVEKKGFPLLIEALRILKQRNLDFRCTLIGDGPLRDALQQQVQQAGLETQVAMPGLRPQSAIISAMRSATLLAAPCIISEEGDRDGLPTVLLEAMALGTPVISSAVAGIPELVINHETGLCIPPGDAFALADAIAQLLGDAALRQTLSQQARQLIEREFDIERNAAVLRNIFAAAVNHATSLPCGGEAFG</sequence>
<evidence type="ECO:0000313" key="3">
    <source>
        <dbReference type="EMBL" id="RDK87896.1"/>
    </source>
</evidence>
<dbReference type="PANTHER" id="PTHR45947">
    <property type="entry name" value="SULFOQUINOVOSYL TRANSFERASE SQD2"/>
    <property type="match status" value="1"/>
</dbReference>
<gene>
    <name evidence="3" type="ORF">C8D90_108171</name>
</gene>
<proteinExistence type="predicted"/>
<dbReference type="Pfam" id="PF00534">
    <property type="entry name" value="Glycos_transf_1"/>
    <property type="match status" value="1"/>
</dbReference>
<evidence type="ECO:0000259" key="2">
    <source>
        <dbReference type="Pfam" id="PF13439"/>
    </source>
</evidence>
<organism evidence="3 4">
    <name type="scientific">Enterobacillus tribolii</name>
    <dbReference type="NCBI Taxonomy" id="1487935"/>
    <lineage>
        <taxon>Bacteria</taxon>
        <taxon>Pseudomonadati</taxon>
        <taxon>Pseudomonadota</taxon>
        <taxon>Gammaproteobacteria</taxon>
        <taxon>Enterobacterales</taxon>
        <taxon>Hafniaceae</taxon>
        <taxon>Enterobacillus</taxon>
    </lineage>
</organism>
<reference evidence="3 4" key="1">
    <citation type="submission" date="2018-07" db="EMBL/GenBank/DDBJ databases">
        <title>Genomic Encyclopedia of Type Strains, Phase IV (KMG-IV): sequencing the most valuable type-strain genomes for metagenomic binning, comparative biology and taxonomic classification.</title>
        <authorList>
            <person name="Goeker M."/>
        </authorList>
    </citation>
    <scope>NUCLEOTIDE SEQUENCE [LARGE SCALE GENOMIC DNA]</scope>
    <source>
        <strain evidence="3 4">DSM 103736</strain>
    </source>
</reference>
<dbReference type="InterPro" id="IPR001296">
    <property type="entry name" value="Glyco_trans_1"/>
</dbReference>
<dbReference type="OrthoDB" id="4611853at2"/>
<keyword evidence="3" id="KW-0808">Transferase</keyword>
<name>A0A370QHQ8_9GAMM</name>
<dbReference type="InterPro" id="IPR028098">
    <property type="entry name" value="Glyco_trans_4-like_N"/>
</dbReference>
<feature type="domain" description="Glycosyltransferase subfamily 4-like N-terminal" evidence="2">
    <location>
        <begin position="25"/>
        <end position="208"/>
    </location>
</feature>
<evidence type="ECO:0000259" key="1">
    <source>
        <dbReference type="Pfam" id="PF00534"/>
    </source>
</evidence>
<evidence type="ECO:0000313" key="4">
    <source>
        <dbReference type="Proteomes" id="UP000254848"/>
    </source>
</evidence>
<dbReference type="PANTHER" id="PTHR45947:SF14">
    <property type="entry name" value="SLL1723 PROTEIN"/>
    <property type="match status" value="1"/>
</dbReference>
<accession>A0A370QHQ8</accession>
<dbReference type="Pfam" id="PF13439">
    <property type="entry name" value="Glyco_transf_4"/>
    <property type="match status" value="1"/>
</dbReference>